<evidence type="ECO:0000313" key="2">
    <source>
        <dbReference type="EMBL" id="SMD16320.1"/>
    </source>
</evidence>
<sequence length="244" mass="27634">MVSRERVNHQRGGPIAFYYGTNQIDRLVAFDRVVLQGDAYSEQDIASLVVRGVQPLCYLSLTEDVGPPAEWQREDRNPDWGGKFVHVGHPGWSEHVLNRARDMRRIGFRGFFLDTLNIELTYPQDLPHLLTLIAAIRELSYPDYLLANRGFGLLPQLADFVDGVLFESFTSRWLDGGYAPWPPDVLDVHARYAEMLLGLDVEVFALDYADTPRLAEYARERAARFGMPCFVSTRDLGTLPGQSS</sequence>
<dbReference type="InterPro" id="IPR017853">
    <property type="entry name" value="GH"/>
</dbReference>
<dbReference type="PANTHER" id="PTHR35882:SF2">
    <property type="entry name" value="PELA"/>
    <property type="match status" value="1"/>
</dbReference>
<protein>
    <recommendedName>
        <fullName evidence="1">Glycoside-hydrolase family GH114 TIM-barrel domain-containing protein</fullName>
    </recommendedName>
</protein>
<dbReference type="SUPFAM" id="SSF51445">
    <property type="entry name" value="(Trans)glycosidases"/>
    <property type="match status" value="1"/>
</dbReference>
<organism evidence="2 3">
    <name type="scientific">Kibdelosporangium aridum</name>
    <dbReference type="NCBI Taxonomy" id="2030"/>
    <lineage>
        <taxon>Bacteria</taxon>
        <taxon>Bacillati</taxon>
        <taxon>Actinomycetota</taxon>
        <taxon>Actinomycetes</taxon>
        <taxon>Pseudonocardiales</taxon>
        <taxon>Pseudonocardiaceae</taxon>
        <taxon>Kibdelosporangium</taxon>
    </lineage>
</organism>
<dbReference type="OrthoDB" id="9795486at2"/>
<dbReference type="InterPro" id="IPR013785">
    <property type="entry name" value="Aldolase_TIM"/>
</dbReference>
<proteinExistence type="predicted"/>
<evidence type="ECO:0000313" key="3">
    <source>
        <dbReference type="Proteomes" id="UP000192674"/>
    </source>
</evidence>
<keyword evidence="3" id="KW-1185">Reference proteome</keyword>
<dbReference type="PANTHER" id="PTHR35882">
    <property type="entry name" value="PELA"/>
    <property type="match status" value="1"/>
</dbReference>
<dbReference type="InterPro" id="IPR004352">
    <property type="entry name" value="GH114_TIM-barrel"/>
</dbReference>
<name>A0A1Y5XTI6_KIBAR</name>
<evidence type="ECO:0000259" key="1">
    <source>
        <dbReference type="Pfam" id="PF03537"/>
    </source>
</evidence>
<dbReference type="Proteomes" id="UP000192674">
    <property type="component" value="Unassembled WGS sequence"/>
</dbReference>
<reference evidence="2 3" key="1">
    <citation type="submission" date="2017-04" db="EMBL/GenBank/DDBJ databases">
        <authorList>
            <person name="Afonso C.L."/>
            <person name="Miller P.J."/>
            <person name="Scott M.A."/>
            <person name="Spackman E."/>
            <person name="Goraichik I."/>
            <person name="Dimitrov K.M."/>
            <person name="Suarez D.L."/>
            <person name="Swayne D.E."/>
        </authorList>
    </citation>
    <scope>NUCLEOTIDE SEQUENCE [LARGE SCALE GENOMIC DNA]</scope>
    <source>
        <strain evidence="2 3">DSM 43828</strain>
    </source>
</reference>
<dbReference type="Gene3D" id="3.20.20.70">
    <property type="entry name" value="Aldolase class I"/>
    <property type="match status" value="1"/>
</dbReference>
<dbReference type="Pfam" id="PF03537">
    <property type="entry name" value="Glyco_hydro_114"/>
    <property type="match status" value="1"/>
</dbReference>
<dbReference type="EMBL" id="FWXV01000004">
    <property type="protein sequence ID" value="SMD16320.1"/>
    <property type="molecule type" value="Genomic_DNA"/>
</dbReference>
<gene>
    <name evidence="2" type="ORF">SAMN05661093_05465</name>
</gene>
<feature type="domain" description="Glycoside-hydrolase family GH114 TIM-barrel" evidence="1">
    <location>
        <begin position="30"/>
        <end position="236"/>
    </location>
</feature>
<dbReference type="AlphaFoldDB" id="A0A1Y5XTI6"/>
<accession>A0A1Y5XTI6</accession>